<reference evidence="2" key="1">
    <citation type="submission" date="2023-03" db="EMBL/GenBank/DDBJ databases">
        <title>Stygiobacter electus gen. nov., sp. nov., facultatively anaerobic thermotolerant bacterium of the class Ignavibacteria from a well of Yessentuki mineral water deposit.</title>
        <authorList>
            <person name="Podosokorskaya O.A."/>
            <person name="Elcheninov A.G."/>
            <person name="Petrova N.F."/>
            <person name="Zavarzina D.G."/>
            <person name="Kublanov I.V."/>
            <person name="Merkel A.Y."/>
        </authorList>
    </citation>
    <scope>NUCLEOTIDE SEQUENCE</scope>
    <source>
        <strain evidence="2">09-Me</strain>
    </source>
</reference>
<evidence type="ECO:0000313" key="3">
    <source>
        <dbReference type="Proteomes" id="UP001221302"/>
    </source>
</evidence>
<feature type="chain" id="PRO_5041982506" description="DUF481 domain-containing protein" evidence="1">
    <location>
        <begin position="19"/>
        <end position="428"/>
    </location>
</feature>
<feature type="signal peptide" evidence="1">
    <location>
        <begin position="1"/>
        <end position="18"/>
    </location>
</feature>
<sequence length="428" mass="49671">MRMILFGFTVFFITIVQAQNNQSLIKENAPNVYIDCGYCDYNFIKEQIPIVNFVRDRNDADVHILFTSQTTASSGKEYILYFIGQNLFKNLNDTIKYQTFNTDSDDISRNKMVNSLKLGLINYIKKTSLSDYLSINFNLPKKKEKVTEDEWNFWYFTTSANTNFSGEKNYKNLYLNTSISASRVTEDLKLSFKLSSNYNENRYNYFDGVTEKKFLSVRRSQDFYAFLVKSIDEHWSWGAWIGGNSSTYSNIEFNFYISPGIEFNIFPYSQSNDKQLRIDYRIRNSFTNYSEETIYFKKKENLWSHSLEATLSLIKPWGSINISTEAGNYLHNLNLFELDINGYLSLRLVKGLSLNLFGGYSRINNQLSLRRAGASLEEVLTQRRQLETSYNYWGGIGISFSFGSIYNNIVNPRFGNSGSGGMTIMFYN</sequence>
<keyword evidence="3" id="KW-1185">Reference proteome</keyword>
<evidence type="ECO:0000313" key="2">
    <source>
        <dbReference type="EMBL" id="MDF1611633.1"/>
    </source>
</evidence>
<dbReference type="Proteomes" id="UP001221302">
    <property type="component" value="Unassembled WGS sequence"/>
</dbReference>
<evidence type="ECO:0008006" key="4">
    <source>
        <dbReference type="Google" id="ProtNLM"/>
    </source>
</evidence>
<dbReference type="RefSeq" id="WP_321535400.1">
    <property type="nucleotide sequence ID" value="NZ_JARGDL010000005.1"/>
</dbReference>
<dbReference type="EMBL" id="JARGDL010000005">
    <property type="protein sequence ID" value="MDF1611633.1"/>
    <property type="molecule type" value="Genomic_DNA"/>
</dbReference>
<gene>
    <name evidence="2" type="ORF">P0M35_05700</name>
</gene>
<protein>
    <recommendedName>
        <fullName evidence="4">DUF481 domain-containing protein</fullName>
    </recommendedName>
</protein>
<comment type="caution">
    <text evidence="2">The sequence shown here is derived from an EMBL/GenBank/DDBJ whole genome shotgun (WGS) entry which is preliminary data.</text>
</comment>
<keyword evidence="1" id="KW-0732">Signal</keyword>
<organism evidence="2 3">
    <name type="scientific">Stygiobacter electus</name>
    <dbReference type="NCBI Taxonomy" id="3032292"/>
    <lineage>
        <taxon>Bacteria</taxon>
        <taxon>Pseudomonadati</taxon>
        <taxon>Ignavibacteriota</taxon>
        <taxon>Ignavibacteria</taxon>
        <taxon>Ignavibacteriales</taxon>
        <taxon>Melioribacteraceae</taxon>
        <taxon>Stygiobacter</taxon>
    </lineage>
</organism>
<dbReference type="AlphaFoldDB" id="A0AAE3P237"/>
<evidence type="ECO:0000256" key="1">
    <source>
        <dbReference type="SAM" id="SignalP"/>
    </source>
</evidence>
<proteinExistence type="predicted"/>
<name>A0AAE3P237_9BACT</name>
<accession>A0AAE3P237</accession>